<dbReference type="GO" id="GO:0005886">
    <property type="term" value="C:plasma membrane"/>
    <property type="evidence" value="ECO:0007669"/>
    <property type="project" value="TreeGrafter"/>
</dbReference>
<evidence type="ECO:0000256" key="3">
    <source>
        <dbReference type="ARBA" id="ARBA00022448"/>
    </source>
</evidence>
<dbReference type="PANTHER" id="PTHR23501:SF191">
    <property type="entry name" value="VACUOLAR BASIC AMINO ACID TRANSPORTER 4"/>
    <property type="match status" value="1"/>
</dbReference>
<dbReference type="OrthoDB" id="10021397at2759"/>
<dbReference type="Proteomes" id="UP000245699">
    <property type="component" value="Unassembled WGS sequence"/>
</dbReference>
<reference evidence="10 11" key="1">
    <citation type="journal article" date="2018" name="MBio">
        <title>Comparative Genomics Reveals the Core Gene Toolbox for the Fungus-Insect Symbiosis.</title>
        <authorList>
            <person name="Wang Y."/>
            <person name="Stata M."/>
            <person name="Wang W."/>
            <person name="Stajich J.E."/>
            <person name="White M.M."/>
            <person name="Moncalvo J.M."/>
        </authorList>
    </citation>
    <scope>NUCLEOTIDE SEQUENCE [LARGE SCALE GENOMIC DNA]</scope>
    <source>
        <strain evidence="10 11">AUS-77-4</strain>
    </source>
</reference>
<dbReference type="AlphaFoldDB" id="A0A2T9Y472"/>
<comment type="subcellular location">
    <subcellularLocation>
        <location evidence="1">Endomembrane system</location>
        <topology evidence="1">Multi-pass membrane protein</topology>
    </subcellularLocation>
</comment>
<dbReference type="PANTHER" id="PTHR23501">
    <property type="entry name" value="MAJOR FACILITATOR SUPERFAMILY"/>
    <property type="match status" value="1"/>
</dbReference>
<keyword evidence="3" id="KW-0813">Transport</keyword>
<feature type="transmembrane region" description="Helical" evidence="8">
    <location>
        <begin position="319"/>
        <end position="339"/>
    </location>
</feature>
<evidence type="ECO:0000256" key="2">
    <source>
        <dbReference type="ARBA" id="ARBA00008335"/>
    </source>
</evidence>
<comment type="similarity">
    <text evidence="2">Belongs to the major facilitator superfamily.</text>
</comment>
<feature type="transmembrane region" description="Helical" evidence="8">
    <location>
        <begin position="414"/>
        <end position="432"/>
    </location>
</feature>
<dbReference type="EMBL" id="MBFT01000793">
    <property type="protein sequence ID" value="PVU87131.1"/>
    <property type="molecule type" value="Genomic_DNA"/>
</dbReference>
<evidence type="ECO:0000256" key="4">
    <source>
        <dbReference type="ARBA" id="ARBA00022692"/>
    </source>
</evidence>
<accession>A0A2T9Y472</accession>
<evidence type="ECO:0000313" key="10">
    <source>
        <dbReference type="EMBL" id="PVU87131.1"/>
    </source>
</evidence>
<keyword evidence="5 8" id="KW-1133">Transmembrane helix</keyword>
<feature type="transmembrane region" description="Helical" evidence="8">
    <location>
        <begin position="281"/>
        <end position="299"/>
    </location>
</feature>
<dbReference type="PRINTS" id="PR01036">
    <property type="entry name" value="TCRTETB"/>
</dbReference>
<dbReference type="Gene3D" id="1.20.1250.20">
    <property type="entry name" value="MFS general substrate transporter like domains"/>
    <property type="match status" value="2"/>
</dbReference>
<dbReference type="STRING" id="61424.A0A2T9Y472"/>
<evidence type="ECO:0000256" key="1">
    <source>
        <dbReference type="ARBA" id="ARBA00004127"/>
    </source>
</evidence>
<dbReference type="Pfam" id="PF07690">
    <property type="entry name" value="MFS_1"/>
    <property type="match status" value="1"/>
</dbReference>
<protein>
    <recommendedName>
        <fullName evidence="9">Major facilitator superfamily (MFS) profile domain-containing protein</fullName>
    </recommendedName>
</protein>
<feature type="transmembrane region" description="Helical" evidence="8">
    <location>
        <begin position="359"/>
        <end position="377"/>
    </location>
</feature>
<feature type="transmembrane region" description="Helical" evidence="8">
    <location>
        <begin position="444"/>
        <end position="470"/>
    </location>
</feature>
<dbReference type="InterPro" id="IPR036259">
    <property type="entry name" value="MFS_trans_sf"/>
</dbReference>
<feature type="transmembrane region" description="Helical" evidence="8">
    <location>
        <begin position="389"/>
        <end position="408"/>
    </location>
</feature>
<feature type="transmembrane region" description="Helical" evidence="8">
    <location>
        <begin position="183"/>
        <end position="204"/>
    </location>
</feature>
<keyword evidence="6 8" id="KW-0472">Membrane</keyword>
<evidence type="ECO:0000313" key="11">
    <source>
        <dbReference type="Proteomes" id="UP000245699"/>
    </source>
</evidence>
<evidence type="ECO:0000256" key="6">
    <source>
        <dbReference type="ARBA" id="ARBA00023136"/>
    </source>
</evidence>
<dbReference type="FunFam" id="1.20.1720.10:FF:000013">
    <property type="entry name" value="Related to multidrug resistance proteins"/>
    <property type="match status" value="1"/>
</dbReference>
<feature type="transmembrane region" description="Helical" evidence="8">
    <location>
        <begin position="149"/>
        <end position="171"/>
    </location>
</feature>
<dbReference type="InterPro" id="IPR020846">
    <property type="entry name" value="MFS_dom"/>
</dbReference>
<keyword evidence="4 8" id="KW-0812">Transmembrane</keyword>
<feature type="transmembrane region" description="Helical" evidence="8">
    <location>
        <begin position="125"/>
        <end position="143"/>
    </location>
</feature>
<feature type="transmembrane region" description="Helical" evidence="8">
    <location>
        <begin position="58"/>
        <end position="82"/>
    </location>
</feature>
<dbReference type="SUPFAM" id="SSF103473">
    <property type="entry name" value="MFS general substrate transporter"/>
    <property type="match status" value="1"/>
</dbReference>
<dbReference type="PROSITE" id="PS50850">
    <property type="entry name" value="MFS"/>
    <property type="match status" value="1"/>
</dbReference>
<evidence type="ECO:0000256" key="5">
    <source>
        <dbReference type="ARBA" id="ARBA00022989"/>
    </source>
</evidence>
<keyword evidence="11" id="KW-1185">Reference proteome</keyword>
<evidence type="ECO:0000259" key="9">
    <source>
        <dbReference type="PROSITE" id="PS50850"/>
    </source>
</evidence>
<feature type="transmembrane region" description="Helical" evidence="8">
    <location>
        <begin position="526"/>
        <end position="544"/>
    </location>
</feature>
<feature type="transmembrane region" description="Helical" evidence="8">
    <location>
        <begin position="94"/>
        <end position="113"/>
    </location>
</feature>
<feature type="transmembrane region" description="Helical" evidence="8">
    <location>
        <begin position="210"/>
        <end position="233"/>
    </location>
</feature>
<evidence type="ECO:0000256" key="7">
    <source>
        <dbReference type="SAM" id="MobiDB-lite"/>
    </source>
</evidence>
<feature type="transmembrane region" description="Helical" evidence="8">
    <location>
        <begin position="254"/>
        <end position="275"/>
    </location>
</feature>
<sequence length="570" mass="61931">MNTQLQDMNTTNNITKPTPKPASNNSVQIEIPQPNTEDRKGVDSLENEPPELSNRRKYIIVAGLCMSLFLSVLDRTIVSTVLPTIGNKFNALSSISWVLVSNLLTSTAFQPLYGKLSDIFGRKQSLLFTIIVFGVGSIISGCANNITTLIISRGITGIGAAGISVLIQIIISEIVTVRERGKFASLTSATFGVASLAGPLLGGIIADRLSWRWCFFINLPIGAIATVVIITLVKVKPTKGSMKEKVKKIDFLGMLLFLIGLTLILLALNLGGVSFPWKSPLVVSFFIVGFIILCIFVLVEMKFAVQPIIPMYLFRNRNVVCLILALFLASFGMYGVTYYMPLYYTVVHNGTAEMSGVFLVPYIITYVIFSIGSGNLISRTGHTVRFFQVGTFIAVVGQVLTSTLSATTPRALQILYLAISGVGTGCYTQSIMVSTQASVEPKDLAVVTSLIMFAFFSSGAISVSIISTILKANLNARLAEFASQYPEYTDIIEASKNNAKVAYDASTTYTARNGIIDAYVKSLQRVFIVTAVIVAVAFISTLFVKNFVLEKKPKPQPTEKPETVNLSTQK</sequence>
<feature type="region of interest" description="Disordered" evidence="7">
    <location>
        <begin position="1"/>
        <end position="49"/>
    </location>
</feature>
<comment type="caution">
    <text evidence="10">The sequence shown here is derived from an EMBL/GenBank/DDBJ whole genome shotgun (WGS) entry which is preliminary data.</text>
</comment>
<dbReference type="CDD" id="cd17502">
    <property type="entry name" value="MFS_Azr1_MDR_like"/>
    <property type="match status" value="1"/>
</dbReference>
<proteinExistence type="inferred from homology"/>
<evidence type="ECO:0000256" key="8">
    <source>
        <dbReference type="SAM" id="Phobius"/>
    </source>
</evidence>
<organism evidence="10 11">
    <name type="scientific">Furculomyces boomerangus</name>
    <dbReference type="NCBI Taxonomy" id="61424"/>
    <lineage>
        <taxon>Eukaryota</taxon>
        <taxon>Fungi</taxon>
        <taxon>Fungi incertae sedis</taxon>
        <taxon>Zoopagomycota</taxon>
        <taxon>Kickxellomycotina</taxon>
        <taxon>Harpellomycetes</taxon>
        <taxon>Harpellales</taxon>
        <taxon>Harpellaceae</taxon>
        <taxon>Furculomyces</taxon>
    </lineage>
</organism>
<name>A0A2T9Y472_9FUNG</name>
<dbReference type="InterPro" id="IPR011701">
    <property type="entry name" value="MFS"/>
</dbReference>
<feature type="domain" description="Major facilitator superfamily (MFS) profile" evidence="9">
    <location>
        <begin position="60"/>
        <end position="549"/>
    </location>
</feature>
<dbReference type="GO" id="GO:0022857">
    <property type="term" value="F:transmembrane transporter activity"/>
    <property type="evidence" value="ECO:0007669"/>
    <property type="project" value="InterPro"/>
</dbReference>
<gene>
    <name evidence="10" type="ORF">BB559_006207</name>
</gene>
<dbReference type="GO" id="GO:0012505">
    <property type="term" value="C:endomembrane system"/>
    <property type="evidence" value="ECO:0007669"/>
    <property type="project" value="UniProtKB-SubCell"/>
</dbReference>